<feature type="transmembrane region" description="Helical" evidence="1">
    <location>
        <begin position="55"/>
        <end position="80"/>
    </location>
</feature>
<sequence length="130" mass="13749">VAWSGAVLAHWAAGLPLSMESLVGMIAASGVVVNDSLVLLDYIRQHGDEDTSVEHLISAACIARFRPILLAFLTNFAGFLPTLLETSQQAQFLIPMTLSLSAGLLIGMAASLILTPVCYAILGNSRAPNR</sequence>
<accession>A0ABT1TYU6</accession>
<keyword evidence="1" id="KW-0812">Transmembrane</keyword>
<dbReference type="Proteomes" id="UP001524570">
    <property type="component" value="Unassembled WGS sequence"/>
</dbReference>
<dbReference type="SUPFAM" id="SSF82866">
    <property type="entry name" value="Multidrug efflux transporter AcrB transmembrane domain"/>
    <property type="match status" value="1"/>
</dbReference>
<evidence type="ECO:0000256" key="1">
    <source>
        <dbReference type="SAM" id="Phobius"/>
    </source>
</evidence>
<organism evidence="2 3">
    <name type="scientific">Methylomonas rosea</name>
    <dbReference type="NCBI Taxonomy" id="2952227"/>
    <lineage>
        <taxon>Bacteria</taxon>
        <taxon>Pseudomonadati</taxon>
        <taxon>Pseudomonadota</taxon>
        <taxon>Gammaproteobacteria</taxon>
        <taxon>Methylococcales</taxon>
        <taxon>Methylococcaceae</taxon>
        <taxon>Methylomonas</taxon>
    </lineage>
</organism>
<dbReference type="PANTHER" id="PTHR32063:SF33">
    <property type="entry name" value="RND SUPERFAMILY EFFLUX PUMP PERMEASE COMPONENT"/>
    <property type="match status" value="1"/>
</dbReference>
<dbReference type="RefSeq" id="WP_256608758.1">
    <property type="nucleotide sequence ID" value="NZ_JANIBL010000118.1"/>
</dbReference>
<dbReference type="Pfam" id="PF00873">
    <property type="entry name" value="ACR_tran"/>
    <property type="match status" value="1"/>
</dbReference>
<gene>
    <name evidence="2" type="ORF">NP589_21220</name>
</gene>
<evidence type="ECO:0000313" key="2">
    <source>
        <dbReference type="EMBL" id="MCQ8119947.1"/>
    </source>
</evidence>
<name>A0ABT1TYU6_9GAMM</name>
<proteinExistence type="predicted"/>
<keyword evidence="1" id="KW-0472">Membrane</keyword>
<evidence type="ECO:0000313" key="3">
    <source>
        <dbReference type="Proteomes" id="UP001524570"/>
    </source>
</evidence>
<comment type="caution">
    <text evidence="2">The sequence shown here is derived from an EMBL/GenBank/DDBJ whole genome shotgun (WGS) entry which is preliminary data.</text>
</comment>
<dbReference type="EMBL" id="JANIBL010000118">
    <property type="protein sequence ID" value="MCQ8119947.1"/>
    <property type="molecule type" value="Genomic_DNA"/>
</dbReference>
<feature type="non-terminal residue" evidence="2">
    <location>
        <position position="1"/>
    </location>
</feature>
<dbReference type="PANTHER" id="PTHR32063">
    <property type="match status" value="1"/>
</dbReference>
<protein>
    <submittedName>
        <fullName evidence="2">Efflux RND transporter permease subunit</fullName>
    </submittedName>
</protein>
<dbReference type="InterPro" id="IPR001036">
    <property type="entry name" value="Acrflvin-R"/>
</dbReference>
<dbReference type="Gene3D" id="1.20.1640.10">
    <property type="entry name" value="Multidrug efflux transporter AcrB transmembrane domain"/>
    <property type="match status" value="1"/>
</dbReference>
<feature type="transmembrane region" description="Helical" evidence="1">
    <location>
        <begin position="100"/>
        <end position="122"/>
    </location>
</feature>
<reference evidence="2 3" key="1">
    <citation type="submission" date="2022-07" db="EMBL/GenBank/DDBJ databases">
        <title>Methylomonas rivi sp. nov., Methylomonas rosea sp. nov., Methylomonas aureus sp. nov. and Methylomonas subterranea sp. nov., four novel methanotrophs isolated from a freshwater creek and the deep terrestrial subsurface.</title>
        <authorList>
            <person name="Abin C."/>
            <person name="Sankaranarayanan K."/>
            <person name="Garner C."/>
            <person name="Sindelar R."/>
            <person name="Kotary K."/>
            <person name="Garner R."/>
            <person name="Barclay S."/>
            <person name="Lawson P."/>
            <person name="Krumholz L."/>
        </authorList>
    </citation>
    <scope>NUCLEOTIDE SEQUENCE [LARGE SCALE GENOMIC DNA]</scope>
    <source>
        <strain evidence="2 3">WSC-7</strain>
    </source>
</reference>
<keyword evidence="3" id="KW-1185">Reference proteome</keyword>
<keyword evidence="1" id="KW-1133">Transmembrane helix</keyword>
<dbReference type="PRINTS" id="PR00702">
    <property type="entry name" value="ACRIFLAVINRP"/>
</dbReference>